<sequence length="104" mass="11981">MMQEDENTTQIREIQEGNPIIVRSIQFPRMQIDPQSVITTSVNNSRRGLPLLGSCLDEALVEMDGTAKLMRFSIEMDIKKRKRRVIIMDERERGEENTCSVALQ</sequence>
<name>A0AAN7QHJ1_9MYRT</name>
<comment type="caution">
    <text evidence="1">The sequence shown here is derived from an EMBL/GenBank/DDBJ whole genome shotgun (WGS) entry which is preliminary data.</text>
</comment>
<gene>
    <name evidence="1" type="ORF">SAY87_003278</name>
</gene>
<dbReference type="AlphaFoldDB" id="A0AAN7QHJ1"/>
<reference evidence="1 2" key="1">
    <citation type="journal article" date="2023" name="Hortic Res">
        <title>Pangenome of water caltrop reveals structural variations and asymmetric subgenome divergence after allopolyploidization.</title>
        <authorList>
            <person name="Zhang X."/>
            <person name="Chen Y."/>
            <person name="Wang L."/>
            <person name="Yuan Y."/>
            <person name="Fang M."/>
            <person name="Shi L."/>
            <person name="Lu R."/>
            <person name="Comes H.P."/>
            <person name="Ma Y."/>
            <person name="Chen Y."/>
            <person name="Huang G."/>
            <person name="Zhou Y."/>
            <person name="Zheng Z."/>
            <person name="Qiu Y."/>
        </authorList>
    </citation>
    <scope>NUCLEOTIDE SEQUENCE [LARGE SCALE GENOMIC DNA]</scope>
    <source>
        <tissue evidence="1">Roots</tissue>
    </source>
</reference>
<dbReference type="EMBL" id="JAXIOK010000006">
    <property type="protein sequence ID" value="KAK4768137.1"/>
    <property type="molecule type" value="Genomic_DNA"/>
</dbReference>
<accession>A0AAN7QHJ1</accession>
<organism evidence="1 2">
    <name type="scientific">Trapa incisa</name>
    <dbReference type="NCBI Taxonomy" id="236973"/>
    <lineage>
        <taxon>Eukaryota</taxon>
        <taxon>Viridiplantae</taxon>
        <taxon>Streptophyta</taxon>
        <taxon>Embryophyta</taxon>
        <taxon>Tracheophyta</taxon>
        <taxon>Spermatophyta</taxon>
        <taxon>Magnoliopsida</taxon>
        <taxon>eudicotyledons</taxon>
        <taxon>Gunneridae</taxon>
        <taxon>Pentapetalae</taxon>
        <taxon>rosids</taxon>
        <taxon>malvids</taxon>
        <taxon>Myrtales</taxon>
        <taxon>Lythraceae</taxon>
        <taxon>Trapa</taxon>
    </lineage>
</organism>
<evidence type="ECO:0000313" key="2">
    <source>
        <dbReference type="Proteomes" id="UP001345219"/>
    </source>
</evidence>
<proteinExistence type="predicted"/>
<evidence type="ECO:0000313" key="1">
    <source>
        <dbReference type="EMBL" id="KAK4768137.1"/>
    </source>
</evidence>
<protein>
    <submittedName>
        <fullName evidence="1">Uncharacterized protein</fullName>
    </submittedName>
</protein>
<dbReference type="Proteomes" id="UP001345219">
    <property type="component" value="Chromosome 3"/>
</dbReference>
<keyword evidence="2" id="KW-1185">Reference proteome</keyword>